<dbReference type="Gene3D" id="1.10.510.10">
    <property type="entry name" value="Transferase(Phosphotransferase) domain 1"/>
    <property type="match status" value="1"/>
</dbReference>
<dbReference type="InterPro" id="IPR000719">
    <property type="entry name" value="Prot_kinase_dom"/>
</dbReference>
<dbReference type="SUPFAM" id="SSF56112">
    <property type="entry name" value="Protein kinase-like (PK-like)"/>
    <property type="match status" value="1"/>
</dbReference>
<protein>
    <recommendedName>
        <fullName evidence="1">Protein kinase domain-containing protein</fullName>
    </recommendedName>
</protein>
<feature type="domain" description="Protein kinase" evidence="1">
    <location>
        <begin position="88"/>
        <end position="471"/>
    </location>
</feature>
<dbReference type="AlphaFoldDB" id="A0AA39KFZ1"/>
<keyword evidence="3" id="KW-1185">Reference proteome</keyword>
<dbReference type="PANTHER" id="PTHR38248:SF2">
    <property type="entry name" value="FUNK1 11"/>
    <property type="match status" value="1"/>
</dbReference>
<dbReference type="Proteomes" id="UP001175227">
    <property type="component" value="Unassembled WGS sequence"/>
</dbReference>
<dbReference type="InterPro" id="IPR011009">
    <property type="entry name" value="Kinase-like_dom_sf"/>
</dbReference>
<dbReference type="PROSITE" id="PS50011">
    <property type="entry name" value="PROTEIN_KINASE_DOM"/>
    <property type="match status" value="1"/>
</dbReference>
<gene>
    <name evidence="2" type="ORF">IW261DRAFT_1349814</name>
</gene>
<proteinExistence type="predicted"/>
<comment type="caution">
    <text evidence="2">The sequence shown here is derived from an EMBL/GenBank/DDBJ whole genome shotgun (WGS) entry which is preliminary data.</text>
</comment>
<dbReference type="GO" id="GO:0005524">
    <property type="term" value="F:ATP binding"/>
    <property type="evidence" value="ECO:0007669"/>
    <property type="project" value="InterPro"/>
</dbReference>
<dbReference type="Pfam" id="PF17667">
    <property type="entry name" value="Pkinase_fungal"/>
    <property type="match status" value="1"/>
</dbReference>
<evidence type="ECO:0000313" key="2">
    <source>
        <dbReference type="EMBL" id="KAK0460332.1"/>
    </source>
</evidence>
<evidence type="ECO:0000313" key="3">
    <source>
        <dbReference type="Proteomes" id="UP001175227"/>
    </source>
</evidence>
<accession>A0AA39KFZ1</accession>
<dbReference type="InterPro" id="IPR040976">
    <property type="entry name" value="Pkinase_fungal"/>
</dbReference>
<dbReference type="PANTHER" id="PTHR38248">
    <property type="entry name" value="FUNK1 6"/>
    <property type="match status" value="1"/>
</dbReference>
<organism evidence="2 3">
    <name type="scientific">Armillaria novae-zelandiae</name>
    <dbReference type="NCBI Taxonomy" id="153914"/>
    <lineage>
        <taxon>Eukaryota</taxon>
        <taxon>Fungi</taxon>
        <taxon>Dikarya</taxon>
        <taxon>Basidiomycota</taxon>
        <taxon>Agaricomycotina</taxon>
        <taxon>Agaricomycetes</taxon>
        <taxon>Agaricomycetidae</taxon>
        <taxon>Agaricales</taxon>
        <taxon>Marasmiineae</taxon>
        <taxon>Physalacriaceae</taxon>
        <taxon>Armillaria</taxon>
    </lineage>
</organism>
<sequence>YYDRSSIAVSQAIDIADKEIRRLFIEMLIGCHRLSLRQHGILHDILEDPYIIKTYGMMKERNSVNLFNGLRMNLKQADDTDIVLTLGDIIHRQRGVGGRNTYIILASSPTWLNRELAVKISWAGAYRASEKTLMDAVRAKAEEMAGEGNTHWVLDHLPEILHSQDFPFDQDDCPQKRLMELSIEAEYADDKTFMYEERLLRITVSERLFPITDLANVQDIAQVFLDILQCHKWLYDHPRILHRDISMSNVMYRKRGGEICGVLNDFDLSSFLPLVEASSLHRTGTPPYMAHDLLKESDIGHLYRHDLEALFYVSLILCCRYRIVETSNGRQLQELPLTDIPFADWYKRTLSWQLLSSQKKDWLTDKKSLIPLSPSFSTFRPWLDNIRRGFNNGLLARSLYKSQQDPEPQVAPIDARFLPAAEKTMLRTQPVPIGDVQSFDEDTLGGYVCYSQFLQTMWFFDGRPMNIKYEQ</sequence>
<dbReference type="GO" id="GO:0004672">
    <property type="term" value="F:protein kinase activity"/>
    <property type="evidence" value="ECO:0007669"/>
    <property type="project" value="InterPro"/>
</dbReference>
<dbReference type="EMBL" id="JAUEPR010000178">
    <property type="protein sequence ID" value="KAK0460332.1"/>
    <property type="molecule type" value="Genomic_DNA"/>
</dbReference>
<name>A0AA39KFZ1_9AGAR</name>
<reference evidence="2" key="1">
    <citation type="submission" date="2023-06" db="EMBL/GenBank/DDBJ databases">
        <authorList>
            <consortium name="Lawrence Berkeley National Laboratory"/>
            <person name="Ahrendt S."/>
            <person name="Sahu N."/>
            <person name="Indic B."/>
            <person name="Wong-Bajracharya J."/>
            <person name="Merenyi Z."/>
            <person name="Ke H.-M."/>
            <person name="Monk M."/>
            <person name="Kocsube S."/>
            <person name="Drula E."/>
            <person name="Lipzen A."/>
            <person name="Balint B."/>
            <person name="Henrissat B."/>
            <person name="Andreopoulos B."/>
            <person name="Martin F.M."/>
            <person name="Harder C.B."/>
            <person name="Rigling D."/>
            <person name="Ford K.L."/>
            <person name="Foster G.D."/>
            <person name="Pangilinan J."/>
            <person name="Papanicolaou A."/>
            <person name="Barry K."/>
            <person name="LaButti K."/>
            <person name="Viragh M."/>
            <person name="Koriabine M."/>
            <person name="Yan M."/>
            <person name="Riley R."/>
            <person name="Champramary S."/>
            <person name="Plett K.L."/>
            <person name="Tsai I.J."/>
            <person name="Slot J."/>
            <person name="Sipos G."/>
            <person name="Plett J."/>
            <person name="Nagy L.G."/>
            <person name="Grigoriev I.V."/>
        </authorList>
    </citation>
    <scope>NUCLEOTIDE SEQUENCE</scope>
    <source>
        <strain evidence="2">ICMP 16352</strain>
    </source>
</reference>
<feature type="non-terminal residue" evidence="2">
    <location>
        <position position="471"/>
    </location>
</feature>
<evidence type="ECO:0000259" key="1">
    <source>
        <dbReference type="PROSITE" id="PS50011"/>
    </source>
</evidence>